<name>A0A7M6UCE9_NASVI</name>
<evidence type="ECO:0000313" key="13">
    <source>
        <dbReference type="Proteomes" id="UP000002358"/>
    </source>
</evidence>
<sequence>MSRAGASCLLFRSRPAFSGPAKRVIFTSSGASEGRAVRARRWLGRATNTCLGILTGAAATVLYALDRSVLEAGHLSVHPADHPWTFRGALSSLDHSAIRRGWQVYKTVCSACHSIKYVSFKDLVDVCFTEEEARDIAAEYEVEDGPDENGEYSTRPCKLPDRVPSPYPNEESARAANNGAYPVDLSYVVNARPRGRDYVFGLLTGYTEPPAGVELRDGQAFNPYFEGGSIGMAEMLQDGLVDYDDGTPAYKSQMAKDVVEFLVWTSNQDWDCRKLLCFKGVCIGFLLVASIYPIFRQRMNLHRNTRICFVPRKKPCERKECE</sequence>
<dbReference type="GO" id="GO:0006122">
    <property type="term" value="P:mitochondrial electron transport, ubiquinol to cytochrome c"/>
    <property type="evidence" value="ECO:0007669"/>
    <property type="project" value="TreeGrafter"/>
</dbReference>
<feature type="binding site" description="covalent" evidence="10">
    <location>
        <position position="109"/>
    </location>
    <ligand>
        <name>heme c</name>
        <dbReference type="ChEBI" id="CHEBI:61717"/>
    </ligand>
</feature>
<dbReference type="SUPFAM" id="SSF46626">
    <property type="entry name" value="Cytochrome c"/>
    <property type="match status" value="1"/>
</dbReference>
<keyword evidence="4 10" id="KW-0349">Heme</keyword>
<keyword evidence="7" id="KW-1133">Transmembrane helix</keyword>
<comment type="similarity">
    <text evidence="3">Belongs to the cytochrome c family.</text>
</comment>
<evidence type="ECO:0000256" key="2">
    <source>
        <dbReference type="ARBA" id="ARBA00004370"/>
    </source>
</evidence>
<proteinExistence type="inferred from homology"/>
<keyword evidence="13" id="KW-1185">Reference proteome</keyword>
<dbReference type="GO" id="GO:0046872">
    <property type="term" value="F:metal ion binding"/>
    <property type="evidence" value="ECO:0007669"/>
    <property type="project" value="UniProtKB-KW"/>
</dbReference>
<evidence type="ECO:0000256" key="10">
    <source>
        <dbReference type="PIRSR" id="PIRSR602326-1"/>
    </source>
</evidence>
<comment type="cofactor">
    <cofactor evidence="10">
        <name>heme c</name>
        <dbReference type="ChEBI" id="CHEBI:61717"/>
    </cofactor>
    <text evidence="10">Binds 1 heme c group covalently per subunit.</text>
</comment>
<dbReference type="GO" id="GO:0016020">
    <property type="term" value="C:membrane"/>
    <property type="evidence" value="ECO:0007669"/>
    <property type="project" value="UniProtKB-SubCell"/>
</dbReference>
<evidence type="ECO:0000259" key="11">
    <source>
        <dbReference type="PROSITE" id="PS51007"/>
    </source>
</evidence>
<keyword evidence="6 10" id="KW-0479">Metal-binding</keyword>
<dbReference type="FunFam" id="1.10.760.10:FF:000002">
    <property type="entry name" value="Cytochrome c1, heme protein"/>
    <property type="match status" value="1"/>
</dbReference>
<comment type="function">
    <text evidence="1">Electron carrier protein. The oxidized form of the cytochrome c heme group can accept an electron from the heme group of the cytochrome c1 subunit of cytochrome reductase. Cytochrome c then transfers this electron to the cytochrome oxidase complex, the final protein carrier in the mitochondrial electron-transport chain.</text>
</comment>
<dbReference type="GO" id="GO:0005739">
    <property type="term" value="C:mitochondrion"/>
    <property type="evidence" value="ECO:0007669"/>
    <property type="project" value="GOC"/>
</dbReference>
<comment type="subcellular location">
    <subcellularLocation>
        <location evidence="2">Membrane</location>
    </subcellularLocation>
</comment>
<dbReference type="PROSITE" id="PS51007">
    <property type="entry name" value="CYTC"/>
    <property type="match status" value="1"/>
</dbReference>
<dbReference type="AlphaFoldDB" id="A0A7M6UCE9"/>
<dbReference type="Proteomes" id="UP000002358">
    <property type="component" value="Chromosome 1"/>
</dbReference>
<dbReference type="InParanoid" id="A0A7M6UCE9"/>
<evidence type="ECO:0000256" key="9">
    <source>
        <dbReference type="ARBA" id="ARBA00023136"/>
    </source>
</evidence>
<dbReference type="PANTHER" id="PTHR10266:SF3">
    <property type="entry name" value="CYTOCHROME C1, HEME PROTEIN, MITOCHONDRIAL"/>
    <property type="match status" value="1"/>
</dbReference>
<dbReference type="KEGG" id="nvi:100187589"/>
<dbReference type="Pfam" id="PF02167">
    <property type="entry name" value="Cytochrom_C1"/>
    <property type="match status" value="1"/>
</dbReference>
<dbReference type="EnsemblMetazoa" id="NM_001134311">
    <property type="protein sequence ID" value="NP_001127783"/>
    <property type="gene ID" value="GeneID_100187589"/>
</dbReference>
<keyword evidence="8 10" id="KW-0408">Iron</keyword>
<evidence type="ECO:0000256" key="8">
    <source>
        <dbReference type="ARBA" id="ARBA00023004"/>
    </source>
</evidence>
<dbReference type="InterPro" id="IPR036909">
    <property type="entry name" value="Cyt_c-like_dom_sf"/>
</dbReference>
<dbReference type="GO" id="GO:0009055">
    <property type="term" value="F:electron transfer activity"/>
    <property type="evidence" value="ECO:0007669"/>
    <property type="project" value="InterPro"/>
</dbReference>
<feature type="binding site" description="covalent" evidence="10">
    <location>
        <position position="112"/>
    </location>
    <ligand>
        <name>heme c</name>
        <dbReference type="ChEBI" id="CHEBI:61717"/>
    </ligand>
</feature>
<evidence type="ECO:0000256" key="5">
    <source>
        <dbReference type="ARBA" id="ARBA00022692"/>
    </source>
</evidence>
<evidence type="ECO:0000313" key="12">
    <source>
        <dbReference type="EnsemblMetazoa" id="NP_001127783"/>
    </source>
</evidence>
<evidence type="ECO:0000256" key="4">
    <source>
        <dbReference type="ARBA" id="ARBA00022617"/>
    </source>
</evidence>
<keyword evidence="5" id="KW-0812">Transmembrane</keyword>
<evidence type="ECO:0000256" key="1">
    <source>
        <dbReference type="ARBA" id="ARBA00002555"/>
    </source>
</evidence>
<dbReference type="RefSeq" id="NP_001127783.1">
    <property type="nucleotide sequence ID" value="NM_001134311.1"/>
</dbReference>
<feature type="binding site" description="covalent" evidence="10">
    <location>
        <position position="113"/>
    </location>
    <ligand>
        <name>heme c</name>
        <dbReference type="ChEBI" id="CHEBI:61717"/>
    </ligand>
</feature>
<dbReference type="SMR" id="A0A7M6UCE9"/>
<dbReference type="CTD" id="100187589"/>
<dbReference type="PRINTS" id="PR00603">
    <property type="entry name" value="CYTOCHROMEC1"/>
</dbReference>
<keyword evidence="9" id="KW-0472">Membrane</keyword>
<evidence type="ECO:0000256" key="3">
    <source>
        <dbReference type="ARBA" id="ARBA00006488"/>
    </source>
</evidence>
<dbReference type="GeneID" id="100187589"/>
<evidence type="ECO:0000256" key="7">
    <source>
        <dbReference type="ARBA" id="ARBA00022989"/>
    </source>
</evidence>
<reference evidence="12" key="1">
    <citation type="submission" date="2021-01" db="UniProtKB">
        <authorList>
            <consortium name="EnsemblMetazoa"/>
        </authorList>
    </citation>
    <scope>IDENTIFICATION</scope>
</reference>
<feature type="domain" description="Cytochrome c" evidence="11">
    <location>
        <begin position="96"/>
        <end position="266"/>
    </location>
</feature>
<dbReference type="InterPro" id="IPR009056">
    <property type="entry name" value="Cyt_c-like_dom"/>
</dbReference>
<feature type="binding site" description="covalent" evidence="10">
    <location>
        <position position="232"/>
    </location>
    <ligand>
        <name>heme c</name>
        <dbReference type="ChEBI" id="CHEBI:61717"/>
    </ligand>
</feature>
<dbReference type="OrthoDB" id="5925at2759"/>
<dbReference type="Gene3D" id="1.10.760.10">
    <property type="entry name" value="Cytochrome c-like domain"/>
    <property type="match status" value="1"/>
</dbReference>
<evidence type="ECO:0000256" key="6">
    <source>
        <dbReference type="ARBA" id="ARBA00022723"/>
    </source>
</evidence>
<dbReference type="PANTHER" id="PTHR10266">
    <property type="entry name" value="CYTOCHROME C1"/>
    <property type="match status" value="1"/>
</dbReference>
<protein>
    <recommendedName>
        <fullName evidence="11">Cytochrome c domain-containing protein</fullName>
    </recommendedName>
</protein>
<accession>A0A7M6UCE9</accession>
<dbReference type="InterPro" id="IPR002326">
    <property type="entry name" value="Cyt_c1"/>
</dbReference>
<dbReference type="GO" id="GO:0020037">
    <property type="term" value="F:heme binding"/>
    <property type="evidence" value="ECO:0007669"/>
    <property type="project" value="InterPro"/>
</dbReference>
<organism evidence="12 13">
    <name type="scientific">Nasonia vitripennis</name>
    <name type="common">Parasitic wasp</name>
    <dbReference type="NCBI Taxonomy" id="7425"/>
    <lineage>
        <taxon>Eukaryota</taxon>
        <taxon>Metazoa</taxon>
        <taxon>Ecdysozoa</taxon>
        <taxon>Arthropoda</taxon>
        <taxon>Hexapoda</taxon>
        <taxon>Insecta</taxon>
        <taxon>Pterygota</taxon>
        <taxon>Neoptera</taxon>
        <taxon>Endopterygota</taxon>
        <taxon>Hymenoptera</taxon>
        <taxon>Apocrita</taxon>
        <taxon>Proctotrupomorpha</taxon>
        <taxon>Chalcidoidea</taxon>
        <taxon>Pteromalidae</taxon>
        <taxon>Pteromalinae</taxon>
        <taxon>Nasonia</taxon>
    </lineage>
</organism>